<dbReference type="Proteomes" id="UP000435138">
    <property type="component" value="Unassembled WGS sequence"/>
</dbReference>
<dbReference type="RefSeq" id="WP_153358778.1">
    <property type="nucleotide sequence ID" value="NZ_JAYKOO010000008.1"/>
</dbReference>
<dbReference type="EMBL" id="WIXI01000050">
    <property type="protein sequence ID" value="MQY49245.1"/>
    <property type="molecule type" value="Genomic_DNA"/>
</dbReference>
<accession>A0A6A8AD54</accession>
<evidence type="ECO:0000256" key="1">
    <source>
        <dbReference type="SAM" id="MobiDB-lite"/>
    </source>
</evidence>
<evidence type="ECO:0000313" key="2">
    <source>
        <dbReference type="EMBL" id="MQY49245.1"/>
    </source>
</evidence>
<comment type="caution">
    <text evidence="2">The sequence shown here is derived from an EMBL/GenBank/DDBJ whole genome shotgun (WGS) entry which is preliminary data.</text>
</comment>
<sequence length="60" mass="6449">MRPVTKIITTIPAVISAMPIHSGSVDALLQSAPAISNAAPKPISTRELRQKNLRNAKPFE</sequence>
<gene>
    <name evidence="2" type="ORF">GAO09_24720</name>
</gene>
<protein>
    <submittedName>
        <fullName evidence="2">Uncharacterized protein</fullName>
    </submittedName>
</protein>
<organism evidence="2 3">
    <name type="scientific">Endobacterium cereale</name>
    <dbReference type="NCBI Taxonomy" id="2663029"/>
    <lineage>
        <taxon>Bacteria</taxon>
        <taxon>Pseudomonadati</taxon>
        <taxon>Pseudomonadota</taxon>
        <taxon>Alphaproteobacteria</taxon>
        <taxon>Hyphomicrobiales</taxon>
        <taxon>Rhizobiaceae</taxon>
        <taxon>Endobacterium</taxon>
    </lineage>
</organism>
<reference evidence="2 3" key="1">
    <citation type="submission" date="2019-11" db="EMBL/GenBank/DDBJ databases">
        <title>Genome analysis of Rhizobacterium cereale a novel genus and species isolated from maize roots in North Spain.</title>
        <authorList>
            <person name="Menendez E."/>
            <person name="Flores-Felix J.D."/>
            <person name="Ramirez-Bahena M.-H."/>
            <person name="Igual J.M."/>
            <person name="Garcia-Fraile P."/>
            <person name="Peix A."/>
            <person name="Velazquez E."/>
        </authorList>
    </citation>
    <scope>NUCLEOTIDE SEQUENCE [LARGE SCALE GENOMIC DNA]</scope>
    <source>
        <strain evidence="2 3">RZME27</strain>
    </source>
</reference>
<evidence type="ECO:0000313" key="3">
    <source>
        <dbReference type="Proteomes" id="UP000435138"/>
    </source>
</evidence>
<feature type="region of interest" description="Disordered" evidence="1">
    <location>
        <begin position="39"/>
        <end position="60"/>
    </location>
</feature>
<name>A0A6A8AD54_9HYPH</name>
<proteinExistence type="predicted"/>
<dbReference type="AlphaFoldDB" id="A0A6A8AD54"/>
<keyword evidence="3" id="KW-1185">Reference proteome</keyword>